<organism evidence="2 3">
    <name type="scientific">Gloeothece citriformis (strain PCC 7424)</name>
    <name type="common">Cyanothece sp. (strain PCC 7424)</name>
    <dbReference type="NCBI Taxonomy" id="65393"/>
    <lineage>
        <taxon>Bacteria</taxon>
        <taxon>Bacillati</taxon>
        <taxon>Cyanobacteriota</taxon>
        <taxon>Cyanophyceae</taxon>
        <taxon>Oscillatoriophycideae</taxon>
        <taxon>Chroococcales</taxon>
        <taxon>Aphanothecaceae</taxon>
        <taxon>Gloeothece</taxon>
        <taxon>Gloeothece citriformis</taxon>
    </lineage>
</organism>
<proteinExistence type="predicted"/>
<dbReference type="KEGG" id="cyc:PCC7424_3152"/>
<dbReference type="AlphaFoldDB" id="B7KCK3"/>
<feature type="domain" description="Na+-translocating membrane potential-generating system MpsC" evidence="1">
    <location>
        <begin position="9"/>
        <end position="116"/>
    </location>
</feature>
<evidence type="ECO:0000313" key="2">
    <source>
        <dbReference type="EMBL" id="ACK71554.1"/>
    </source>
</evidence>
<evidence type="ECO:0000259" key="1">
    <source>
        <dbReference type="Pfam" id="PF10057"/>
    </source>
</evidence>
<dbReference type="eggNOG" id="COG5609">
    <property type="taxonomic scope" value="Bacteria"/>
</dbReference>
<dbReference type="Pfam" id="PF10057">
    <property type="entry name" value="MpsC"/>
    <property type="match status" value="1"/>
</dbReference>
<dbReference type="STRING" id="65393.PCC7424_3152"/>
<accession>B7KCK3</accession>
<dbReference type="Proteomes" id="UP000002384">
    <property type="component" value="Chromosome"/>
</dbReference>
<reference evidence="3" key="1">
    <citation type="journal article" date="2011" name="MBio">
        <title>Novel metabolic attributes of the genus Cyanothece, comprising a group of unicellular nitrogen-fixing Cyanobacteria.</title>
        <authorList>
            <person name="Bandyopadhyay A."/>
            <person name="Elvitigala T."/>
            <person name="Welsh E."/>
            <person name="Stockel J."/>
            <person name="Liberton M."/>
            <person name="Min H."/>
            <person name="Sherman L.A."/>
            <person name="Pakrasi H.B."/>
        </authorList>
    </citation>
    <scope>NUCLEOTIDE SEQUENCE [LARGE SCALE GENOMIC DNA]</scope>
    <source>
        <strain evidence="3">PCC 7424</strain>
    </source>
</reference>
<name>B7KCK3_GLOC7</name>
<dbReference type="InterPro" id="IPR018745">
    <property type="entry name" value="MpsC"/>
</dbReference>
<keyword evidence="3" id="KW-1185">Reference proteome</keyword>
<evidence type="ECO:0000313" key="3">
    <source>
        <dbReference type="Proteomes" id="UP000002384"/>
    </source>
</evidence>
<gene>
    <name evidence="2" type="ordered locus">PCC7424_3152</name>
</gene>
<sequence>MENAQKPTIGQIERNLSQRIQQYYRQQLDHTPSKVTCQIFDHKIAIILEECVTPTEQLLVQEGQVELAQQVRSSIDEIMHQQLKELIEEVLEVTVEDLLSDSTLETGRIGLIAILSDSPDVRNPNAIPKNKQNKVSS</sequence>
<dbReference type="EMBL" id="CP001291">
    <property type="protein sequence ID" value="ACK71554.1"/>
    <property type="molecule type" value="Genomic_DNA"/>
</dbReference>
<dbReference type="OrthoDB" id="512464at2"/>
<dbReference type="HOGENOM" id="CLU_155107_0_0_3"/>
<protein>
    <recommendedName>
        <fullName evidence="1">Na+-translocating membrane potential-generating system MpsC domain-containing protein</fullName>
    </recommendedName>
</protein>
<dbReference type="RefSeq" id="WP_015955151.1">
    <property type="nucleotide sequence ID" value="NC_011729.1"/>
</dbReference>